<dbReference type="InterPro" id="IPR011008">
    <property type="entry name" value="Dimeric_a/b-barrel"/>
</dbReference>
<protein>
    <recommendedName>
        <fullName evidence="1">ABM domain-containing protein</fullName>
    </recommendedName>
</protein>
<reference evidence="2 3" key="1">
    <citation type="submission" date="2016-10" db="EMBL/GenBank/DDBJ databases">
        <authorList>
            <person name="de Groot N.N."/>
        </authorList>
    </citation>
    <scope>NUCLEOTIDE SEQUENCE [LARGE SCALE GENOMIC DNA]</scope>
    <source>
        <strain evidence="2 3">DSM 18180</strain>
    </source>
</reference>
<evidence type="ECO:0000313" key="2">
    <source>
        <dbReference type="EMBL" id="SFZ91459.1"/>
    </source>
</evidence>
<dbReference type="Gene3D" id="3.30.70.100">
    <property type="match status" value="1"/>
</dbReference>
<accession>A0A1K2IIH6</accession>
<name>A0A1K2IIH6_9FLAO</name>
<evidence type="ECO:0000259" key="1">
    <source>
        <dbReference type="PROSITE" id="PS51725"/>
    </source>
</evidence>
<organism evidence="2 3">
    <name type="scientific">Flaviramulus basaltis</name>
    <dbReference type="NCBI Taxonomy" id="369401"/>
    <lineage>
        <taxon>Bacteria</taxon>
        <taxon>Pseudomonadati</taxon>
        <taxon>Bacteroidota</taxon>
        <taxon>Flavobacteriia</taxon>
        <taxon>Flavobacteriales</taxon>
        <taxon>Flavobacteriaceae</taxon>
        <taxon>Flaviramulus</taxon>
    </lineage>
</organism>
<dbReference type="PROSITE" id="PS51725">
    <property type="entry name" value="ABM"/>
    <property type="match status" value="1"/>
</dbReference>
<dbReference type="AlphaFoldDB" id="A0A1K2IIH6"/>
<dbReference type="EMBL" id="FPKV01000002">
    <property type="protein sequence ID" value="SFZ91459.1"/>
    <property type="molecule type" value="Genomic_DNA"/>
</dbReference>
<proteinExistence type="predicted"/>
<feature type="domain" description="ABM" evidence="1">
    <location>
        <begin position="2"/>
        <end position="94"/>
    </location>
</feature>
<gene>
    <name evidence="2" type="ORF">SAMN05428642_10278</name>
</gene>
<dbReference type="SUPFAM" id="SSF54909">
    <property type="entry name" value="Dimeric alpha+beta barrel"/>
    <property type="match status" value="1"/>
</dbReference>
<dbReference type="InterPro" id="IPR007138">
    <property type="entry name" value="ABM_dom"/>
</dbReference>
<sequence length="98" mass="11776">MIVRIVKMGFYKQNIEAFLSNFDVTKQKIRNFEGCLFLELYRDVNDPTVFFTYSYWESEEALEGYRKSELFKMVWSNIKPLFSKTAKAWSVEKFETLD</sequence>
<dbReference type="STRING" id="369401.SAMN05428642_10278"/>
<evidence type="ECO:0000313" key="3">
    <source>
        <dbReference type="Proteomes" id="UP000182544"/>
    </source>
</evidence>
<dbReference type="Pfam" id="PF03992">
    <property type="entry name" value="ABM"/>
    <property type="match status" value="1"/>
</dbReference>
<dbReference type="RefSeq" id="WP_072401087.1">
    <property type="nucleotide sequence ID" value="NZ_FPKV01000002.1"/>
</dbReference>
<keyword evidence="3" id="KW-1185">Reference proteome</keyword>
<dbReference type="Proteomes" id="UP000182544">
    <property type="component" value="Unassembled WGS sequence"/>
</dbReference>
<dbReference type="OrthoDB" id="1120859at2"/>